<dbReference type="SUPFAM" id="SSF55874">
    <property type="entry name" value="ATPase domain of HSP90 chaperone/DNA topoisomerase II/histidine kinase"/>
    <property type="match status" value="1"/>
</dbReference>
<dbReference type="InterPro" id="IPR050980">
    <property type="entry name" value="2C_sensor_his_kinase"/>
</dbReference>
<keyword evidence="6" id="KW-0547">Nucleotide-binding</keyword>
<keyword evidence="4" id="KW-0597">Phosphoprotein</keyword>
<dbReference type="InterPro" id="IPR003594">
    <property type="entry name" value="HATPase_dom"/>
</dbReference>
<organism evidence="12 13">
    <name type="scientific">Pelagibacterium luteolum</name>
    <dbReference type="NCBI Taxonomy" id="440168"/>
    <lineage>
        <taxon>Bacteria</taxon>
        <taxon>Pseudomonadati</taxon>
        <taxon>Pseudomonadota</taxon>
        <taxon>Alphaproteobacteria</taxon>
        <taxon>Hyphomicrobiales</taxon>
        <taxon>Devosiaceae</taxon>
        <taxon>Pelagibacterium</taxon>
    </lineage>
</organism>
<keyword evidence="13" id="KW-1185">Reference proteome</keyword>
<dbReference type="EMBL" id="FNCS01000014">
    <property type="protein sequence ID" value="SDG96060.1"/>
    <property type="molecule type" value="Genomic_DNA"/>
</dbReference>
<dbReference type="InterPro" id="IPR036890">
    <property type="entry name" value="HATPase_C_sf"/>
</dbReference>
<evidence type="ECO:0000259" key="11">
    <source>
        <dbReference type="PROSITE" id="PS50885"/>
    </source>
</evidence>
<dbReference type="Gene3D" id="1.10.287.130">
    <property type="match status" value="1"/>
</dbReference>
<sequence length="481" mass="51632">MTQDIAKVPGPLAGLSVKLITAIALVILLIEIAVFLPSLANYRAGWLEDRLRVGAVAVRVFDAVPDIMDLPAEVTDPLLQAAGAIAIVYRREGQTDLIALDAVTMPEVTHLADMRDANPMTLIADALDTLVFGGQRTLRIVGTPLGAGDAVVEVIMPENPLRADLLTYAGNIAMVSIVVAGVTAFVIYVLAESVLIGPIKRLTSSMLAFRENPENGTLIFVPEDNRRDEIGVLERAIADTQAELFAMLRQRRHLADLGMAVSKINHDLRNMLTSAQLLSDQVANLDDPQVQRLAPRLVNTLDKAIAFAQTVLDYGRQQTSLPKPEPVDLRALGMEAAVSAALIGHPRIVFDNQVPDDVVVTTDPDHLARVLVNIFKNAREALEDKGDKIASPFIRYSATIDGELIRLFIADNGPGLPPRAKDNLFVAFEGSAKAGGTGLGLAIARELVEANGGAIALVESREGTVFSIELPLDLGVAARKR</sequence>
<keyword evidence="9" id="KW-1133">Transmembrane helix</keyword>
<gene>
    <name evidence="12" type="ORF">SAMN04487974_11416</name>
</gene>
<dbReference type="SMART" id="SM00387">
    <property type="entry name" value="HATPase_c"/>
    <property type="match status" value="1"/>
</dbReference>
<dbReference type="AlphaFoldDB" id="A0A1G7YJS0"/>
<dbReference type="InterPro" id="IPR003660">
    <property type="entry name" value="HAMP_dom"/>
</dbReference>
<dbReference type="PANTHER" id="PTHR44936:SF10">
    <property type="entry name" value="SENSOR PROTEIN RSTB"/>
    <property type="match status" value="1"/>
</dbReference>
<protein>
    <recommendedName>
        <fullName evidence="3">histidine kinase</fullName>
        <ecNumber evidence="3">2.7.13.3</ecNumber>
    </recommendedName>
</protein>
<dbReference type="Gene3D" id="3.30.565.10">
    <property type="entry name" value="Histidine kinase-like ATPase, C-terminal domain"/>
    <property type="match status" value="1"/>
</dbReference>
<evidence type="ECO:0000256" key="1">
    <source>
        <dbReference type="ARBA" id="ARBA00000085"/>
    </source>
</evidence>
<dbReference type="InterPro" id="IPR004358">
    <property type="entry name" value="Sig_transdc_His_kin-like_C"/>
</dbReference>
<keyword evidence="7 12" id="KW-0418">Kinase</keyword>
<proteinExistence type="predicted"/>
<dbReference type="Pfam" id="PF02518">
    <property type="entry name" value="HATPase_c"/>
    <property type="match status" value="1"/>
</dbReference>
<feature type="domain" description="Histidine kinase" evidence="10">
    <location>
        <begin position="263"/>
        <end position="474"/>
    </location>
</feature>
<keyword evidence="5" id="KW-0808">Transferase</keyword>
<comment type="catalytic activity">
    <reaction evidence="1">
        <text>ATP + protein L-histidine = ADP + protein N-phospho-L-histidine.</text>
        <dbReference type="EC" id="2.7.13.3"/>
    </reaction>
</comment>
<dbReference type="STRING" id="440168.SAMN04487974_11416"/>
<evidence type="ECO:0000256" key="8">
    <source>
        <dbReference type="ARBA" id="ARBA00022840"/>
    </source>
</evidence>
<dbReference type="PROSITE" id="PS50109">
    <property type="entry name" value="HIS_KIN"/>
    <property type="match status" value="1"/>
</dbReference>
<dbReference type="PANTHER" id="PTHR44936">
    <property type="entry name" value="SENSOR PROTEIN CREC"/>
    <property type="match status" value="1"/>
</dbReference>
<evidence type="ECO:0000256" key="7">
    <source>
        <dbReference type="ARBA" id="ARBA00022777"/>
    </source>
</evidence>
<keyword evidence="9" id="KW-0472">Membrane</keyword>
<dbReference type="GO" id="GO:0016020">
    <property type="term" value="C:membrane"/>
    <property type="evidence" value="ECO:0007669"/>
    <property type="project" value="UniProtKB-SubCell"/>
</dbReference>
<dbReference type="GO" id="GO:0007165">
    <property type="term" value="P:signal transduction"/>
    <property type="evidence" value="ECO:0007669"/>
    <property type="project" value="InterPro"/>
</dbReference>
<reference evidence="12 13" key="1">
    <citation type="submission" date="2016-10" db="EMBL/GenBank/DDBJ databases">
        <authorList>
            <person name="de Groot N.N."/>
        </authorList>
    </citation>
    <scope>NUCLEOTIDE SEQUENCE [LARGE SCALE GENOMIC DNA]</scope>
    <source>
        <strain evidence="12 13">CGMCC 1.10267</strain>
    </source>
</reference>
<name>A0A1G7YJS0_9HYPH</name>
<feature type="transmembrane region" description="Helical" evidence="9">
    <location>
        <begin position="20"/>
        <end position="42"/>
    </location>
</feature>
<dbReference type="InterPro" id="IPR005467">
    <property type="entry name" value="His_kinase_dom"/>
</dbReference>
<dbReference type="RefSeq" id="WP_090597905.1">
    <property type="nucleotide sequence ID" value="NZ_FNCS01000014.1"/>
</dbReference>
<dbReference type="Proteomes" id="UP000199495">
    <property type="component" value="Unassembled WGS sequence"/>
</dbReference>
<keyword evidence="8" id="KW-0067">ATP-binding</keyword>
<dbReference type="OrthoDB" id="9784218at2"/>
<dbReference type="PROSITE" id="PS50885">
    <property type="entry name" value="HAMP"/>
    <property type="match status" value="1"/>
</dbReference>
<evidence type="ECO:0000256" key="4">
    <source>
        <dbReference type="ARBA" id="ARBA00022553"/>
    </source>
</evidence>
<evidence type="ECO:0000256" key="5">
    <source>
        <dbReference type="ARBA" id="ARBA00022679"/>
    </source>
</evidence>
<comment type="subcellular location">
    <subcellularLocation>
        <location evidence="2">Membrane</location>
    </subcellularLocation>
</comment>
<evidence type="ECO:0000256" key="2">
    <source>
        <dbReference type="ARBA" id="ARBA00004370"/>
    </source>
</evidence>
<evidence type="ECO:0000256" key="9">
    <source>
        <dbReference type="SAM" id="Phobius"/>
    </source>
</evidence>
<evidence type="ECO:0000256" key="3">
    <source>
        <dbReference type="ARBA" id="ARBA00012438"/>
    </source>
</evidence>
<keyword evidence="9" id="KW-0812">Transmembrane</keyword>
<dbReference type="EC" id="2.7.13.3" evidence="3"/>
<evidence type="ECO:0000256" key="6">
    <source>
        <dbReference type="ARBA" id="ARBA00022741"/>
    </source>
</evidence>
<dbReference type="GO" id="GO:0004673">
    <property type="term" value="F:protein histidine kinase activity"/>
    <property type="evidence" value="ECO:0007669"/>
    <property type="project" value="UniProtKB-EC"/>
</dbReference>
<accession>A0A1G7YJS0</accession>
<feature type="domain" description="HAMP" evidence="11">
    <location>
        <begin position="193"/>
        <end position="249"/>
    </location>
</feature>
<dbReference type="PRINTS" id="PR00344">
    <property type="entry name" value="BCTRLSENSOR"/>
</dbReference>
<feature type="transmembrane region" description="Helical" evidence="9">
    <location>
        <begin position="165"/>
        <end position="191"/>
    </location>
</feature>
<dbReference type="GO" id="GO:0005524">
    <property type="term" value="F:ATP binding"/>
    <property type="evidence" value="ECO:0007669"/>
    <property type="project" value="UniProtKB-KW"/>
</dbReference>
<evidence type="ECO:0000313" key="12">
    <source>
        <dbReference type="EMBL" id="SDG96060.1"/>
    </source>
</evidence>
<evidence type="ECO:0000313" key="13">
    <source>
        <dbReference type="Proteomes" id="UP000199495"/>
    </source>
</evidence>
<evidence type="ECO:0000259" key="10">
    <source>
        <dbReference type="PROSITE" id="PS50109"/>
    </source>
</evidence>